<dbReference type="EMBL" id="JARTCD010000453">
    <property type="protein sequence ID" value="KAJ8651219.1"/>
    <property type="molecule type" value="Genomic_DNA"/>
</dbReference>
<protein>
    <submittedName>
        <fullName evidence="1">Uncharacterized protein</fullName>
    </submittedName>
</protein>
<keyword evidence="2" id="KW-1185">Reference proteome</keyword>
<sequence length="130" mass="14293">MSSLQFIGGEANADDKDYYLAQVLSRSARALFTIGGEADVDDKAIDWHKSSLQFVGGGADADHKFIIWNKSFLDWQELSFLFIGGESDAGDKVTILAQILSIGKSFVYFLLVVEPMRMTKTIADGMSSPF</sequence>
<dbReference type="Proteomes" id="UP001234581">
    <property type="component" value="Unassembled WGS sequence"/>
</dbReference>
<name>A0AAD7UPJ3_9FUNG</name>
<dbReference type="RefSeq" id="XP_058336134.1">
    <property type="nucleotide sequence ID" value="XM_058493100.1"/>
</dbReference>
<evidence type="ECO:0000313" key="1">
    <source>
        <dbReference type="EMBL" id="KAJ8651219.1"/>
    </source>
</evidence>
<accession>A0AAD7UPJ3</accession>
<reference evidence="1 2" key="1">
    <citation type="submission" date="2023-03" db="EMBL/GenBank/DDBJ databases">
        <title>Genome sequence of Lichtheimia ornata CBS 291.66.</title>
        <authorList>
            <person name="Mohabir J.T."/>
            <person name="Shea T.P."/>
            <person name="Kurbessoian T."/>
            <person name="Berby B."/>
            <person name="Fontaine J."/>
            <person name="Livny J."/>
            <person name="Gnirke A."/>
            <person name="Stajich J.E."/>
            <person name="Cuomo C.A."/>
        </authorList>
    </citation>
    <scope>NUCLEOTIDE SEQUENCE [LARGE SCALE GENOMIC DNA]</scope>
    <source>
        <strain evidence="1">CBS 291.66</strain>
    </source>
</reference>
<proteinExistence type="predicted"/>
<comment type="caution">
    <text evidence="1">The sequence shown here is derived from an EMBL/GenBank/DDBJ whole genome shotgun (WGS) entry which is preliminary data.</text>
</comment>
<organism evidence="1 2">
    <name type="scientific">Lichtheimia ornata</name>
    <dbReference type="NCBI Taxonomy" id="688661"/>
    <lineage>
        <taxon>Eukaryota</taxon>
        <taxon>Fungi</taxon>
        <taxon>Fungi incertae sedis</taxon>
        <taxon>Mucoromycota</taxon>
        <taxon>Mucoromycotina</taxon>
        <taxon>Mucoromycetes</taxon>
        <taxon>Mucorales</taxon>
        <taxon>Lichtheimiaceae</taxon>
        <taxon>Lichtheimia</taxon>
    </lineage>
</organism>
<gene>
    <name evidence="1" type="ORF">O0I10_013319</name>
</gene>
<dbReference type="AlphaFoldDB" id="A0AAD7UPJ3"/>
<evidence type="ECO:0000313" key="2">
    <source>
        <dbReference type="Proteomes" id="UP001234581"/>
    </source>
</evidence>
<dbReference type="GeneID" id="83220556"/>